<dbReference type="Pfam" id="PF05593">
    <property type="entry name" value="RHS_repeat"/>
    <property type="match status" value="2"/>
</dbReference>
<dbReference type="InterPro" id="IPR022385">
    <property type="entry name" value="Rhs_assc_core"/>
</dbReference>
<keyword evidence="1" id="KW-0677">Repeat</keyword>
<dbReference type="NCBIfam" id="TIGR01643">
    <property type="entry name" value="YD_repeat_2x"/>
    <property type="match status" value="4"/>
</dbReference>
<evidence type="ECO:0000313" key="4">
    <source>
        <dbReference type="EMBL" id="QWQ56178.1"/>
    </source>
</evidence>
<dbReference type="Pfam" id="PF25023">
    <property type="entry name" value="TEN_YD-shell"/>
    <property type="match status" value="1"/>
</dbReference>
<dbReference type="Gene3D" id="2.180.10.10">
    <property type="entry name" value="RHS repeat-associated core"/>
    <property type="match status" value="2"/>
</dbReference>
<sequence>MNSSSHYTSAGNFISAIQGSVDPRTGLFNLQLPLANIHANGLTGPSLSLALMYSPLSTANPTGFGIGFRLNLSQYDKNTGQLLLSTGEEYRVDSNGRVKQQKLKTFVFKKADKNTYQVIHKSGLIERLSLRSGEIYVPTQIASAEGRTLHLSWDSQFSPARLTQVTDDDGHILCAVAYPDKNSGFTRFTHLPDSVDLSYKIIFEFINDRLKSVTSDAVDPALVWSFDYDDVGSQARYRAITAVHSPTGLTETVSYHTQTADSMAFPEIANLPPLPCVHRHTVIPGGEQPPSVTNWTYTQKNYLGKDAGFNLWQPDKDQMLNFFLPDYQYGSTEQRLDADGHILCQVTRRYNAYHLLASEKTVREGKTHLSETEYYAKAGVKFDDQPTQYALPKMQKETWSEPGEKGGTAARTVVTHYAFDEFGNPVSQKAPDGTLSEYTYYSAEGEGSNCPADPYGFTRYVKSQSLTPLQKSGREPKNMTRYTWQPLAALETIAGNGYAVVQKTVEQTTGNKRSLTENTYYADKHSRPLYGRLHRQTITLTPNILQEKTFTYSQLFTYTMTEQAVTEHHAFTGHDGLTAKNTTVRHISTGNVLSETSAQGIETRYAYDKLGRIIRRTLCPDSVYTNTSTWEYGIHPAGPYSIETDARGNKHKTTFDGAGRELHQDTFDTETARWYATFSCQHNQLGEVSSGTVKDWLTGSQTAYPLTSEITYGGWGEKKAVSFSDGRKSLQQTDPIALTQTVYSQGGNGNTALTSASVTTTLDKISQLPLNKIVKDLTGAKYSESTYQWDGLGQLLEEQDELGQITQRTYDEYGRVLTQALPDGTVVGRTYAPHLTGNAVASISVTGPDANGASKTWELGTQTFDSLGRVTERVSGGRTTAYRYQGVSPTPSTITLPSGKTVEYTYIPELGNVVSRMKADGISQTFNYDKQTGKLLNAQEDSAKLENTWSKAGQLKEEGFLHNAQNRKAKHTYTLKGAPVSYTDITGKQTQYSMDAQGRVTRITDDSLTVNLTYDALGRLNSQTVRDKASASSLTTAFNYDSFGHEITRTVTDNRGMTLRLSQAWLKNGLLASRTTQKNGLTCREEQYGYDNRNRLIRYTASGDSLPVDAYGHRMSAQTYRYDALNNLTSVKTTLVDRSTNTATYSYQNASDPTQLTTLTNTHDNYPKTINLNYDAEGRMTRDEAGRTLTYDVMGRLTGVSDETIHRAGTYSYDALNRLITRHAGNNDIREIYYRGAELVNEVNTSANKATRLVKTGHTCLGVSDDKGLTLTAGDKNDSLLWSEEAGTSAEGELHVWSPYGSGKTSDRLPGFNGERVDPVSGTYHLGNGYRAYNPVLMRFNCPDSLSPFGAGGINPYAYCAGDPINHTDPSGHISGWAIAGIVMGTIGLGLAVFTAGASIAAAGGVMAALSSASASSLIIGGLGVAADITAIASGALEDTNPEASSTLGWVSLATGLPGMVVGITGICRWGAKKFLGNMRNVEHATVHTGVHLDDPSNVIVKSMAECGIEDTQWRVYAVGEVKWDRSGALKLGADTEINCGSIRAPLEFIAKNEYGPKLPIYIMTGGHGAERGNNYSMASKFWNKLKSQMIKLNLVRDPELKELAFLKQDTRAYVKNIGRDSNPLLAGLAGRVHPLDTHLYSPKAIAKMLSQDKAHVINGFCFGSSDEIYRSVFDVIKPISYL</sequence>
<dbReference type="PANTHER" id="PTHR32305:SF15">
    <property type="entry name" value="PROTEIN RHSA-RELATED"/>
    <property type="match status" value="1"/>
</dbReference>
<dbReference type="InterPro" id="IPR028897">
    <property type="entry name" value="Tox-HDC_dom"/>
</dbReference>
<protein>
    <submittedName>
        <fullName evidence="4">Putative YD-repeat toxin</fullName>
    </submittedName>
</protein>
<keyword evidence="2" id="KW-0812">Transmembrane</keyword>
<feature type="transmembrane region" description="Helical" evidence="2">
    <location>
        <begin position="1449"/>
        <end position="1472"/>
    </location>
</feature>
<dbReference type="InterPro" id="IPR031325">
    <property type="entry name" value="RHS_repeat"/>
</dbReference>
<dbReference type="PANTHER" id="PTHR32305">
    <property type="match status" value="1"/>
</dbReference>
<dbReference type="InterPro" id="IPR006530">
    <property type="entry name" value="YD"/>
</dbReference>
<dbReference type="InterPro" id="IPR050708">
    <property type="entry name" value="T6SS_VgrG/RHS"/>
</dbReference>
<dbReference type="EMBL" id="MW535750">
    <property type="protein sequence ID" value="QWQ56178.1"/>
    <property type="molecule type" value="Genomic_DNA"/>
</dbReference>
<evidence type="ECO:0000256" key="1">
    <source>
        <dbReference type="ARBA" id="ARBA00022737"/>
    </source>
</evidence>
<gene>
    <name evidence="4" type="primary">Z</name>
</gene>
<organism evidence="4">
    <name type="scientific">Bacteriophage APSE</name>
    <dbReference type="NCBI Taxonomy" id="1249500"/>
    <lineage>
        <taxon>Viruses</taxon>
        <taxon>Duplodnaviria</taxon>
        <taxon>Heunggongvirae</taxon>
        <taxon>Uroviricota</taxon>
        <taxon>Caudoviricetes</taxon>
    </lineage>
</organism>
<accession>A0A8F1NIX1</accession>
<feature type="transmembrane region" description="Helical" evidence="2">
    <location>
        <begin position="1377"/>
        <end position="1410"/>
    </location>
</feature>
<keyword evidence="2" id="KW-0472">Membrane</keyword>
<dbReference type="InterPro" id="IPR056823">
    <property type="entry name" value="TEN-like_YD-shell"/>
</dbReference>
<feature type="domain" description="Teneurin-like YD-shell" evidence="3">
    <location>
        <begin position="1030"/>
        <end position="1243"/>
    </location>
</feature>
<dbReference type="NCBIfam" id="TIGR03696">
    <property type="entry name" value="Rhs_assc_core"/>
    <property type="match status" value="1"/>
</dbReference>
<keyword evidence="2" id="KW-1133">Transmembrane helix</keyword>
<evidence type="ECO:0000256" key="2">
    <source>
        <dbReference type="SAM" id="Phobius"/>
    </source>
</evidence>
<name>A0A8F1NIX1_9CAUD</name>
<reference evidence="4" key="1">
    <citation type="submission" date="2021-01" db="EMBL/GenBank/DDBJ databases">
        <authorList>
            <person name="Patel V."/>
            <person name="Oliver K.M."/>
            <person name="Vorburger C."/>
            <person name="Dennis A.B."/>
            <person name="Kaech H."/>
        </authorList>
    </citation>
    <scope>NUCLEOTIDE SEQUENCE</scope>
    <source>
        <strain evidence="4">H85</strain>
    </source>
</reference>
<feature type="transmembrane region" description="Helical" evidence="2">
    <location>
        <begin position="1417"/>
        <end position="1437"/>
    </location>
</feature>
<evidence type="ECO:0000259" key="3">
    <source>
        <dbReference type="Pfam" id="PF25023"/>
    </source>
</evidence>
<dbReference type="Pfam" id="PF15656">
    <property type="entry name" value="Tox-HDC"/>
    <property type="match status" value="1"/>
</dbReference>
<proteinExistence type="predicted"/>